<dbReference type="PROSITE" id="PS50943">
    <property type="entry name" value="HTH_CROC1"/>
    <property type="match status" value="1"/>
</dbReference>
<dbReference type="SUPFAM" id="SSF47413">
    <property type="entry name" value="lambda repressor-like DNA-binding domains"/>
    <property type="match status" value="1"/>
</dbReference>
<evidence type="ECO:0000256" key="1">
    <source>
        <dbReference type="ARBA" id="ARBA00007227"/>
    </source>
</evidence>
<dbReference type="STRING" id="1225564.AA309_16670"/>
<dbReference type="CDD" id="cd00093">
    <property type="entry name" value="HTH_XRE"/>
    <property type="match status" value="1"/>
</dbReference>
<keyword evidence="2" id="KW-0805">Transcription regulation</keyword>
<dbReference type="Proteomes" id="UP000035489">
    <property type="component" value="Unassembled WGS sequence"/>
</dbReference>
<dbReference type="InterPro" id="IPR050807">
    <property type="entry name" value="TransReg_Diox_bact_type"/>
</dbReference>
<dbReference type="InterPro" id="IPR001387">
    <property type="entry name" value="Cro/C1-type_HTH"/>
</dbReference>
<dbReference type="InterPro" id="IPR018653">
    <property type="entry name" value="ScfR_C"/>
</dbReference>
<accession>A0A0H1RB15</accession>
<organism evidence="6 7">
    <name type="scientific">Microvirga vignae</name>
    <dbReference type="NCBI Taxonomy" id="1225564"/>
    <lineage>
        <taxon>Bacteria</taxon>
        <taxon>Pseudomonadati</taxon>
        <taxon>Pseudomonadota</taxon>
        <taxon>Alphaproteobacteria</taxon>
        <taxon>Hyphomicrobiales</taxon>
        <taxon>Methylobacteriaceae</taxon>
        <taxon>Microvirga</taxon>
    </lineage>
</organism>
<dbReference type="PATRIC" id="fig|1225564.3.peg.4437"/>
<evidence type="ECO:0000313" key="7">
    <source>
        <dbReference type="Proteomes" id="UP000035489"/>
    </source>
</evidence>
<dbReference type="Gene3D" id="1.10.260.40">
    <property type="entry name" value="lambda repressor-like DNA-binding domains"/>
    <property type="match status" value="1"/>
</dbReference>
<feature type="domain" description="HTH cro/C1-type" evidence="5">
    <location>
        <begin position="13"/>
        <end position="67"/>
    </location>
</feature>
<dbReference type="PIRSF" id="PIRSF019251">
    <property type="entry name" value="Rv0465c"/>
    <property type="match status" value="1"/>
</dbReference>
<keyword evidence="7" id="KW-1185">Reference proteome</keyword>
<evidence type="ECO:0000256" key="2">
    <source>
        <dbReference type="ARBA" id="ARBA00023015"/>
    </source>
</evidence>
<sequence length="477" mass="53785">MDESRKLFVGPRLKRLRRDLNLSQARMAEELGLSPSYLNLMERNQRPITAQVLIRLAHAYSLDPREFANDDHERTVSELEEIFADPLFRSAPVSRIELRETIESAPTLVDAVNRLYRAYQAMRGAREAVTPSLNDRDRAEDAPQINPVDRVRELIHEAKNHFPELDEAAESLASDLAVTGHEPFFAIAERLRSKHGIRVRVMPIDVMSDNLRRYDHHRRQLLISELVDPSGRTFQAAYQLAFAEMRNTIDALAAKLEPTDGPARRLLRVSFGNYFAGALMMPYGKFHTAAEALGYDVEVLGARFGASFEQVAHRLTTLARPGARGIPFFLVRVDAAGNVSKRFSSGRFPFSQFGGTCPLWNLHSTFRTPRQVVTQIIELPDGSRWFSMARSVKRAFNPWGMPDPQFVVGLGCELKYAHRLVYARGLDLSSADATPIGINCRLCERVACPQRAAPPMMHALIVDEMRRGVSPFEFDAT</sequence>
<dbReference type="Pfam" id="PF06114">
    <property type="entry name" value="Peptidase_M78"/>
    <property type="match status" value="1"/>
</dbReference>
<dbReference type="Pfam" id="PF09856">
    <property type="entry name" value="ScfRs"/>
    <property type="match status" value="1"/>
</dbReference>
<comment type="caution">
    <text evidence="6">The sequence shown here is derived from an EMBL/GenBank/DDBJ whole genome shotgun (WGS) entry which is preliminary data.</text>
</comment>
<gene>
    <name evidence="6" type="ORF">AA309_16670</name>
</gene>
<evidence type="ECO:0000313" key="6">
    <source>
        <dbReference type="EMBL" id="KLK92056.1"/>
    </source>
</evidence>
<dbReference type="GO" id="GO:0003700">
    <property type="term" value="F:DNA-binding transcription factor activity"/>
    <property type="evidence" value="ECO:0007669"/>
    <property type="project" value="TreeGrafter"/>
</dbReference>
<dbReference type="GO" id="GO:0003677">
    <property type="term" value="F:DNA binding"/>
    <property type="evidence" value="ECO:0007669"/>
    <property type="project" value="UniProtKB-KW"/>
</dbReference>
<dbReference type="RefSeq" id="WP_047190141.1">
    <property type="nucleotide sequence ID" value="NZ_LCYG01000042.1"/>
</dbReference>
<dbReference type="PANTHER" id="PTHR46797:SF23">
    <property type="entry name" value="HTH-TYPE TRANSCRIPTIONAL REGULATOR SUTR"/>
    <property type="match status" value="1"/>
</dbReference>
<comment type="similarity">
    <text evidence="1">Belongs to the short-chain fatty acyl-CoA assimilation regulator (ScfR) family.</text>
</comment>
<proteinExistence type="inferred from homology"/>
<dbReference type="OrthoDB" id="1123084at2"/>
<evidence type="ECO:0000256" key="4">
    <source>
        <dbReference type="ARBA" id="ARBA00023163"/>
    </source>
</evidence>
<reference evidence="6 7" key="1">
    <citation type="submission" date="2015-05" db="EMBL/GenBank/DDBJ databases">
        <title>Draft genome sequence of Microvirga vignae strain BR3299, a novel nitrogen fixing bacteria isolated from Brazil semi-aired region.</title>
        <authorList>
            <person name="Zilli J.E."/>
            <person name="Passos S.R."/>
            <person name="Leite J."/>
            <person name="Baldani J.I."/>
            <person name="Xavier G.R."/>
            <person name="Rumjaneck N.G."/>
            <person name="Simoes-Araujo J.L."/>
        </authorList>
    </citation>
    <scope>NUCLEOTIDE SEQUENCE [LARGE SCALE GENOMIC DNA]</scope>
    <source>
        <strain evidence="6 7">BR3299</strain>
    </source>
</reference>
<protein>
    <submittedName>
        <fullName evidence="6">DNA-binding protein</fullName>
    </submittedName>
</protein>
<keyword evidence="4" id="KW-0804">Transcription</keyword>
<dbReference type="PANTHER" id="PTHR46797">
    <property type="entry name" value="HTH-TYPE TRANSCRIPTIONAL REGULATOR"/>
    <property type="match status" value="1"/>
</dbReference>
<dbReference type="EMBL" id="LCYG01000042">
    <property type="protein sequence ID" value="KLK92056.1"/>
    <property type="molecule type" value="Genomic_DNA"/>
</dbReference>
<evidence type="ECO:0000256" key="3">
    <source>
        <dbReference type="ARBA" id="ARBA00023125"/>
    </source>
</evidence>
<evidence type="ECO:0000259" key="5">
    <source>
        <dbReference type="PROSITE" id="PS50943"/>
    </source>
</evidence>
<dbReference type="InterPro" id="IPR010359">
    <property type="entry name" value="IrrE_HExxH"/>
</dbReference>
<dbReference type="SMART" id="SM00530">
    <property type="entry name" value="HTH_XRE"/>
    <property type="match status" value="1"/>
</dbReference>
<dbReference type="GO" id="GO:0005829">
    <property type="term" value="C:cytosol"/>
    <property type="evidence" value="ECO:0007669"/>
    <property type="project" value="TreeGrafter"/>
</dbReference>
<dbReference type="AlphaFoldDB" id="A0A0H1RB15"/>
<name>A0A0H1RB15_9HYPH</name>
<dbReference type="InterPro" id="IPR010982">
    <property type="entry name" value="Lambda_DNA-bd_dom_sf"/>
</dbReference>
<keyword evidence="3 6" id="KW-0238">DNA-binding</keyword>
<dbReference type="InterPro" id="IPR026281">
    <property type="entry name" value="HTH_RamB"/>
</dbReference>
<dbReference type="Pfam" id="PF01381">
    <property type="entry name" value="HTH_3"/>
    <property type="match status" value="1"/>
</dbReference>